<dbReference type="CDD" id="cd03352">
    <property type="entry name" value="LbH_LpxD"/>
    <property type="match status" value="1"/>
</dbReference>
<keyword evidence="5 7" id="KW-0443">Lipid metabolism</keyword>
<dbReference type="Pfam" id="PF00132">
    <property type="entry name" value="Hexapep"/>
    <property type="match status" value="1"/>
</dbReference>
<dbReference type="GO" id="GO:0016410">
    <property type="term" value="F:N-acyltransferase activity"/>
    <property type="evidence" value="ECO:0007669"/>
    <property type="project" value="InterPro"/>
</dbReference>
<dbReference type="NCBIfam" id="NF002060">
    <property type="entry name" value="PRK00892.1"/>
    <property type="match status" value="1"/>
</dbReference>
<dbReference type="EMBL" id="JAECZB010000006">
    <property type="protein sequence ID" value="MBH8551696.1"/>
    <property type="molecule type" value="Genomic_DNA"/>
</dbReference>
<comment type="function">
    <text evidence="7">Catalyzes the N-acylation of UDP-3-O-acylglucosamine using 3-hydroxyacyl-ACP as the acyl donor. Is involved in the biosynthesis of lipid A, a phosphorylated glycolipid that anchors the lipopolysaccharide to the outer membrane of the cell.</text>
</comment>
<dbReference type="EC" id="2.3.1.191" evidence="7"/>
<evidence type="ECO:0000256" key="5">
    <source>
        <dbReference type="ARBA" id="ARBA00023098"/>
    </source>
</evidence>
<dbReference type="GO" id="GO:0016020">
    <property type="term" value="C:membrane"/>
    <property type="evidence" value="ECO:0007669"/>
    <property type="project" value="GOC"/>
</dbReference>
<dbReference type="Proteomes" id="UP000599391">
    <property type="component" value="Unassembled WGS sequence"/>
</dbReference>
<proteinExistence type="inferred from homology"/>
<evidence type="ECO:0000259" key="8">
    <source>
        <dbReference type="Pfam" id="PF04613"/>
    </source>
</evidence>
<evidence type="ECO:0000256" key="7">
    <source>
        <dbReference type="HAMAP-Rule" id="MF_00523"/>
    </source>
</evidence>
<dbReference type="InterPro" id="IPR001451">
    <property type="entry name" value="Hexapep"/>
</dbReference>
<evidence type="ECO:0000256" key="1">
    <source>
        <dbReference type="ARBA" id="ARBA00022516"/>
    </source>
</evidence>
<dbReference type="GO" id="GO:0103118">
    <property type="term" value="F:UDP-3-O-[(3R)-3-hydroxyacyl]-glucosamine N-acyltransferase activity"/>
    <property type="evidence" value="ECO:0007669"/>
    <property type="project" value="UniProtKB-EC"/>
</dbReference>
<sequence length="348" mass="36834">MKFSQILNHLADIAIEHSLTVNQDYDPEITGLAALDDATSGTLSYVEGAKFSSLVGTTNASALILPQDKTLQLQAQERGIAWITTPDPRLLFAKAIALFYQPYRPTPEIHPTAVIHPTAKVGNDVYIGAHVVIQQGVEIGNGAIIHPNVVIYPGATIGDRTTLHANCTIHERTQIGADCVIHSGTVIGAEGFGFVPTRTGWFKIEQSGRTVIEDSVEIGSNSAVDRPTVGETRIGSSTIIDNLVQIGHGCHIGSGCAIAGQAGMAGGVELGNRVILAGQSGIANQVKIGDGAIASAKAGIHHDVAPGEIVSGMPAVSHKIYLKVSAIYNRLPEMYQTFKQLQRKLNND</sequence>
<comment type="subunit">
    <text evidence="7">Homotrimer.</text>
</comment>
<dbReference type="HAMAP" id="MF_00523">
    <property type="entry name" value="LpxD"/>
    <property type="match status" value="1"/>
</dbReference>
<keyword evidence="10" id="KW-1185">Reference proteome</keyword>
<accession>A0A8J7KZT4</accession>
<keyword evidence="6 7" id="KW-0012">Acyltransferase</keyword>
<keyword evidence="3 7" id="KW-0808">Transferase</keyword>
<feature type="active site" description="Proton acceptor" evidence="7">
    <location>
        <position position="248"/>
    </location>
</feature>
<dbReference type="Gene3D" id="2.160.10.10">
    <property type="entry name" value="Hexapeptide repeat proteins"/>
    <property type="match status" value="1"/>
</dbReference>
<dbReference type="Pfam" id="PF04613">
    <property type="entry name" value="LpxD"/>
    <property type="match status" value="1"/>
</dbReference>
<dbReference type="RefSeq" id="WP_214438017.1">
    <property type="nucleotide sequence ID" value="NZ_JAECZB010000006.1"/>
</dbReference>
<name>A0A8J7KZT4_9CYAN</name>
<evidence type="ECO:0000256" key="3">
    <source>
        <dbReference type="ARBA" id="ARBA00022679"/>
    </source>
</evidence>
<dbReference type="AlphaFoldDB" id="A0A8J7KZT4"/>
<dbReference type="GO" id="GO:0031470">
    <property type="term" value="C:carboxysome"/>
    <property type="evidence" value="ECO:0007669"/>
    <property type="project" value="UniProtKB-ARBA"/>
</dbReference>
<evidence type="ECO:0000256" key="2">
    <source>
        <dbReference type="ARBA" id="ARBA00022556"/>
    </source>
</evidence>
<dbReference type="PANTHER" id="PTHR43378">
    <property type="entry name" value="UDP-3-O-ACYLGLUCOSAMINE N-ACYLTRANSFERASE"/>
    <property type="match status" value="1"/>
</dbReference>
<keyword evidence="1 7" id="KW-0444">Lipid biosynthesis</keyword>
<dbReference type="UniPathway" id="UPA00973"/>
<dbReference type="GO" id="GO:0043886">
    <property type="term" value="F:structural constituent of carboxysome shell"/>
    <property type="evidence" value="ECO:0007669"/>
    <property type="project" value="UniProtKB-ARBA"/>
</dbReference>
<dbReference type="InterPro" id="IPR007691">
    <property type="entry name" value="LpxD"/>
</dbReference>
<evidence type="ECO:0000256" key="4">
    <source>
        <dbReference type="ARBA" id="ARBA00022737"/>
    </source>
</evidence>
<evidence type="ECO:0000256" key="6">
    <source>
        <dbReference type="ARBA" id="ARBA00023315"/>
    </source>
</evidence>
<dbReference type="InterPro" id="IPR020573">
    <property type="entry name" value="UDP_GlcNAc_AcTrfase_non-rep"/>
</dbReference>
<dbReference type="Gene3D" id="3.40.1390.10">
    <property type="entry name" value="MurE/MurF, N-terminal domain"/>
    <property type="match status" value="1"/>
</dbReference>
<gene>
    <name evidence="7 9" type="primary">lpxD</name>
    <name evidence="9" type="ORF">I8751_04760</name>
</gene>
<comment type="caution">
    <text evidence="9">The sequence shown here is derived from an EMBL/GenBank/DDBJ whole genome shotgun (WGS) entry which is preliminary data.</text>
</comment>
<keyword evidence="2 7" id="KW-0441">Lipid A biosynthesis</keyword>
<dbReference type="SUPFAM" id="SSF51161">
    <property type="entry name" value="Trimeric LpxA-like enzymes"/>
    <property type="match status" value="1"/>
</dbReference>
<dbReference type="InterPro" id="IPR011004">
    <property type="entry name" value="Trimer_LpxA-like_sf"/>
</dbReference>
<keyword evidence="4 7" id="KW-0677">Repeat</keyword>
<reference evidence="9 10" key="1">
    <citation type="journal article" date="2021" name="Int. J. Syst. Evol. Microbiol.">
        <title>Amazonocrinis nigriterrae gen. nov., sp. nov., Atlanticothrix silvestris gen. nov., sp. nov. and Dendronalium phyllosphericum gen. nov., sp. nov., nostocacean cyanobacteria from Brazilian environments.</title>
        <authorList>
            <person name="Alvarenga D.O."/>
            <person name="Andreote A.P.D."/>
            <person name="Branco L.H.Z."/>
            <person name="Delbaje E."/>
            <person name="Cruz R.B."/>
            <person name="Varani A.M."/>
            <person name="Fiore M.F."/>
        </authorList>
    </citation>
    <scope>NUCLEOTIDE SEQUENCE [LARGE SCALE GENOMIC DNA]</scope>
    <source>
        <strain evidence="9 10">CENA357</strain>
    </source>
</reference>
<comment type="similarity">
    <text evidence="7">Belongs to the transferase hexapeptide repeat family. LpxD subfamily.</text>
</comment>
<evidence type="ECO:0000313" key="9">
    <source>
        <dbReference type="EMBL" id="MBH8551696.1"/>
    </source>
</evidence>
<feature type="domain" description="UDP-3-O-[3-hydroxymyristoyl] glucosamine N-acyltransferase non-repeat region" evidence="8">
    <location>
        <begin position="26"/>
        <end position="98"/>
    </location>
</feature>
<organism evidence="9 10">
    <name type="scientific">Atlanticothrix silvestris CENA357</name>
    <dbReference type="NCBI Taxonomy" id="1725252"/>
    <lineage>
        <taxon>Bacteria</taxon>
        <taxon>Bacillati</taxon>
        <taxon>Cyanobacteriota</taxon>
        <taxon>Cyanophyceae</taxon>
        <taxon>Nostocales</taxon>
        <taxon>Nodulariaceae</taxon>
        <taxon>Atlanticothrix</taxon>
        <taxon>Atlanticothrix silvestris</taxon>
    </lineage>
</organism>
<dbReference type="GO" id="GO:0009245">
    <property type="term" value="P:lipid A biosynthetic process"/>
    <property type="evidence" value="ECO:0007669"/>
    <property type="project" value="UniProtKB-UniRule"/>
</dbReference>
<comment type="pathway">
    <text evidence="7">Bacterial outer membrane biogenesis; LPS lipid A biosynthesis.</text>
</comment>
<dbReference type="NCBIfam" id="TIGR01853">
    <property type="entry name" value="lipid_A_lpxD"/>
    <property type="match status" value="1"/>
</dbReference>
<comment type="catalytic activity">
    <reaction evidence="7">
        <text>a UDP-3-O-[(3R)-3-hydroxyacyl]-alpha-D-glucosamine + a (3R)-hydroxyacyl-[ACP] = a UDP-2-N,3-O-bis[(3R)-3-hydroxyacyl]-alpha-D-glucosamine + holo-[ACP] + H(+)</text>
        <dbReference type="Rhea" id="RHEA:53836"/>
        <dbReference type="Rhea" id="RHEA-COMP:9685"/>
        <dbReference type="Rhea" id="RHEA-COMP:9945"/>
        <dbReference type="ChEBI" id="CHEBI:15378"/>
        <dbReference type="ChEBI" id="CHEBI:64479"/>
        <dbReference type="ChEBI" id="CHEBI:78827"/>
        <dbReference type="ChEBI" id="CHEBI:137740"/>
        <dbReference type="ChEBI" id="CHEBI:137748"/>
        <dbReference type="EC" id="2.3.1.191"/>
    </reaction>
</comment>
<evidence type="ECO:0000313" key="10">
    <source>
        <dbReference type="Proteomes" id="UP000599391"/>
    </source>
</evidence>
<dbReference type="PANTHER" id="PTHR43378:SF2">
    <property type="entry name" value="UDP-3-O-ACYLGLUCOSAMINE N-ACYLTRANSFERASE 1, MITOCHONDRIAL-RELATED"/>
    <property type="match status" value="1"/>
</dbReference>
<protein>
    <recommendedName>
        <fullName evidence="7">UDP-3-O-acylglucosamine N-acyltransferase</fullName>
        <ecNumber evidence="7">2.3.1.191</ecNumber>
    </recommendedName>
</protein>